<dbReference type="Proteomes" id="UP000823674">
    <property type="component" value="Chromosome A01"/>
</dbReference>
<comment type="caution">
    <text evidence="2">The sequence shown here is derived from an EMBL/GenBank/DDBJ whole genome shotgun (WGS) entry which is preliminary data.</text>
</comment>
<organism evidence="2 3">
    <name type="scientific">Brassica rapa subsp. trilocularis</name>
    <dbReference type="NCBI Taxonomy" id="1813537"/>
    <lineage>
        <taxon>Eukaryota</taxon>
        <taxon>Viridiplantae</taxon>
        <taxon>Streptophyta</taxon>
        <taxon>Embryophyta</taxon>
        <taxon>Tracheophyta</taxon>
        <taxon>Spermatophyta</taxon>
        <taxon>Magnoliopsida</taxon>
        <taxon>eudicotyledons</taxon>
        <taxon>Gunneridae</taxon>
        <taxon>Pentapetalae</taxon>
        <taxon>rosids</taxon>
        <taxon>malvids</taxon>
        <taxon>Brassicales</taxon>
        <taxon>Brassicaceae</taxon>
        <taxon>Brassiceae</taxon>
        <taxon>Brassica</taxon>
    </lineage>
</organism>
<keyword evidence="1" id="KW-0472">Membrane</keyword>
<accession>A0ABQ7NVA9</accession>
<reference evidence="2 3" key="1">
    <citation type="submission" date="2021-03" db="EMBL/GenBank/DDBJ databases">
        <authorList>
            <person name="King G.J."/>
            <person name="Bancroft I."/>
            <person name="Baten A."/>
            <person name="Bloomfield J."/>
            <person name="Borpatragohain P."/>
            <person name="He Z."/>
            <person name="Irish N."/>
            <person name="Irwin J."/>
            <person name="Liu K."/>
            <person name="Mauleon R.P."/>
            <person name="Moore J."/>
            <person name="Morris R."/>
            <person name="Ostergaard L."/>
            <person name="Wang B."/>
            <person name="Wells R."/>
        </authorList>
    </citation>
    <scope>NUCLEOTIDE SEQUENCE [LARGE SCALE GENOMIC DNA]</scope>
    <source>
        <strain evidence="2">R-o-18</strain>
        <tissue evidence="2">Leaf</tissue>
    </source>
</reference>
<proteinExistence type="predicted"/>
<feature type="transmembrane region" description="Helical" evidence="1">
    <location>
        <begin position="65"/>
        <end position="86"/>
    </location>
</feature>
<keyword evidence="1" id="KW-0812">Transmembrane</keyword>
<keyword evidence="3" id="KW-1185">Reference proteome</keyword>
<gene>
    <name evidence="2" type="primary">A01p036680.1_BraROA</name>
    <name evidence="2" type="ORF">IGI04_002351</name>
</gene>
<sequence length="123" mass="13798">MMILHVDGCHAWCFLIKGVVLDVGSPMALPQNHVKTKLNYLDAPVQNRLFSDLPLDLSLMNKDGLATGARVVVLFFWILLTCLRAFTIPSHKVVAKLPDFKLTKTPSFISFKHPNLQILNTKV</sequence>
<protein>
    <submittedName>
        <fullName evidence="2">Uncharacterized protein</fullName>
    </submittedName>
</protein>
<evidence type="ECO:0000313" key="2">
    <source>
        <dbReference type="EMBL" id="KAG5414784.1"/>
    </source>
</evidence>
<name>A0ABQ7NVA9_BRACM</name>
<dbReference type="EMBL" id="JADBGQ010000001">
    <property type="protein sequence ID" value="KAG5414784.1"/>
    <property type="molecule type" value="Genomic_DNA"/>
</dbReference>
<evidence type="ECO:0000313" key="3">
    <source>
        <dbReference type="Proteomes" id="UP000823674"/>
    </source>
</evidence>
<keyword evidence="1" id="KW-1133">Transmembrane helix</keyword>
<evidence type="ECO:0000256" key="1">
    <source>
        <dbReference type="SAM" id="Phobius"/>
    </source>
</evidence>